<sequence>ARRRLRWVLLAIVLVAVTAFGFWLIRSPLLSISTVEITGAERSDPGAVLNALGVGVGTPTIDVRASTIERAVAADSWVASVDVALAWPGSIVITVTEHVPVAPVRSGDTWVLVSEESTVLEEVVGVSPDSAIVDIDVGSVVPGSSIDDPFVAGSMVFIAALRPDLRAGTVLVRDGDGLFAVVAGHRVRLGRPVDLEAKATVLGTLIDSGLPEGVSIDLIAPLRPAVTNPQPQLEGEQ</sequence>
<protein>
    <recommendedName>
        <fullName evidence="9">POTRA domain-containing protein</fullName>
    </recommendedName>
</protein>
<keyword evidence="4 8" id="KW-0812">Transmembrane</keyword>
<dbReference type="InterPro" id="IPR034746">
    <property type="entry name" value="POTRA"/>
</dbReference>
<dbReference type="PROSITE" id="PS51779">
    <property type="entry name" value="POTRA"/>
    <property type="match status" value="1"/>
</dbReference>
<name>A0A3B0RWE1_9ZZZZ</name>
<dbReference type="EMBL" id="UOEI01000182">
    <property type="protein sequence ID" value="VAV96607.1"/>
    <property type="molecule type" value="Genomic_DNA"/>
</dbReference>
<keyword evidence="3" id="KW-0132">Cell division</keyword>
<dbReference type="Pfam" id="PF08478">
    <property type="entry name" value="POTRA_1"/>
    <property type="match status" value="1"/>
</dbReference>
<feature type="non-terminal residue" evidence="10">
    <location>
        <position position="1"/>
    </location>
</feature>
<proteinExistence type="predicted"/>
<reference evidence="10" key="1">
    <citation type="submission" date="2018-06" db="EMBL/GenBank/DDBJ databases">
        <authorList>
            <person name="Zhirakovskaya E."/>
        </authorList>
    </citation>
    <scope>NUCLEOTIDE SEQUENCE</scope>
</reference>
<feature type="domain" description="POTRA" evidence="9">
    <location>
        <begin position="30"/>
        <end position="98"/>
    </location>
</feature>
<evidence type="ECO:0000256" key="6">
    <source>
        <dbReference type="ARBA" id="ARBA00023136"/>
    </source>
</evidence>
<evidence type="ECO:0000256" key="4">
    <source>
        <dbReference type="ARBA" id="ARBA00022692"/>
    </source>
</evidence>
<dbReference type="AlphaFoldDB" id="A0A3B0RWE1"/>
<organism evidence="10">
    <name type="scientific">hydrothermal vent metagenome</name>
    <dbReference type="NCBI Taxonomy" id="652676"/>
    <lineage>
        <taxon>unclassified sequences</taxon>
        <taxon>metagenomes</taxon>
        <taxon>ecological metagenomes</taxon>
    </lineage>
</organism>
<evidence type="ECO:0000256" key="3">
    <source>
        <dbReference type="ARBA" id="ARBA00022618"/>
    </source>
</evidence>
<dbReference type="PANTHER" id="PTHR37820:SF1">
    <property type="entry name" value="CELL DIVISION PROTEIN FTSQ"/>
    <property type="match status" value="1"/>
</dbReference>
<accession>A0A3B0RWE1</accession>
<evidence type="ECO:0000259" key="9">
    <source>
        <dbReference type="PROSITE" id="PS51779"/>
    </source>
</evidence>
<evidence type="ECO:0000256" key="2">
    <source>
        <dbReference type="ARBA" id="ARBA00022475"/>
    </source>
</evidence>
<feature type="transmembrane region" description="Helical" evidence="8">
    <location>
        <begin position="7"/>
        <end position="25"/>
    </location>
</feature>
<keyword evidence="7" id="KW-0131">Cell cycle</keyword>
<comment type="subcellular location">
    <subcellularLocation>
        <location evidence="1">Membrane</location>
    </subcellularLocation>
</comment>
<dbReference type="Gene3D" id="3.10.20.310">
    <property type="entry name" value="membrane protein fhac"/>
    <property type="match status" value="1"/>
</dbReference>
<gene>
    <name evidence="10" type="ORF">MNBD_ACTINO01-1912</name>
</gene>
<dbReference type="GO" id="GO:0005886">
    <property type="term" value="C:plasma membrane"/>
    <property type="evidence" value="ECO:0007669"/>
    <property type="project" value="TreeGrafter"/>
</dbReference>
<keyword evidence="5 8" id="KW-1133">Transmembrane helix</keyword>
<dbReference type="InterPro" id="IPR050487">
    <property type="entry name" value="FtsQ_DivIB"/>
</dbReference>
<evidence type="ECO:0000256" key="5">
    <source>
        <dbReference type="ARBA" id="ARBA00022989"/>
    </source>
</evidence>
<evidence type="ECO:0000256" key="1">
    <source>
        <dbReference type="ARBA" id="ARBA00004370"/>
    </source>
</evidence>
<evidence type="ECO:0000313" key="10">
    <source>
        <dbReference type="EMBL" id="VAV96607.1"/>
    </source>
</evidence>
<keyword evidence="6 8" id="KW-0472">Membrane</keyword>
<evidence type="ECO:0000256" key="7">
    <source>
        <dbReference type="ARBA" id="ARBA00023306"/>
    </source>
</evidence>
<evidence type="ECO:0000256" key="8">
    <source>
        <dbReference type="SAM" id="Phobius"/>
    </source>
</evidence>
<keyword evidence="2" id="KW-1003">Cell membrane</keyword>
<dbReference type="InterPro" id="IPR013685">
    <property type="entry name" value="POTRA_FtsQ_type"/>
</dbReference>
<dbReference type="PANTHER" id="PTHR37820">
    <property type="entry name" value="CELL DIVISION PROTEIN DIVIB"/>
    <property type="match status" value="1"/>
</dbReference>
<dbReference type="GO" id="GO:0051301">
    <property type="term" value="P:cell division"/>
    <property type="evidence" value="ECO:0007669"/>
    <property type="project" value="UniProtKB-KW"/>
</dbReference>